<dbReference type="InParanoid" id="G0PBD5"/>
<feature type="domain" description="Chitin-binding type-2" evidence="9">
    <location>
        <begin position="600"/>
        <end position="654"/>
    </location>
</feature>
<dbReference type="GO" id="GO:0008061">
    <property type="term" value="F:chitin binding"/>
    <property type="evidence" value="ECO:0007669"/>
    <property type="project" value="UniProtKB-KW"/>
</dbReference>
<dbReference type="STRING" id="135651.G0PBD5"/>
<keyword evidence="11" id="KW-1185">Reference proteome</keyword>
<evidence type="ECO:0000256" key="7">
    <source>
        <dbReference type="SAM" id="MobiDB-lite"/>
    </source>
</evidence>
<proteinExistence type="predicted"/>
<dbReference type="EMBL" id="GL380209">
    <property type="protein sequence ID" value="EGT50461.1"/>
    <property type="molecule type" value="Genomic_DNA"/>
</dbReference>
<evidence type="ECO:0000256" key="1">
    <source>
        <dbReference type="ARBA" id="ARBA00022473"/>
    </source>
</evidence>
<dbReference type="Proteomes" id="UP000008068">
    <property type="component" value="Unassembled WGS sequence"/>
</dbReference>
<keyword evidence="6" id="KW-0325">Glycoprotein</keyword>
<dbReference type="HOGENOM" id="CLU_033369_0_0_1"/>
<dbReference type="InterPro" id="IPR002557">
    <property type="entry name" value="Chitin-bd_dom"/>
</dbReference>
<keyword evidence="4" id="KW-0677">Repeat</keyword>
<feature type="chain" id="PRO_5003406700" description="Chitin-binding type-2 domain-containing protein" evidence="8">
    <location>
        <begin position="19"/>
        <end position="658"/>
    </location>
</feature>
<dbReference type="PROSITE" id="PS50940">
    <property type="entry name" value="CHIT_BIND_II"/>
    <property type="match status" value="3"/>
</dbReference>
<dbReference type="Pfam" id="PF01607">
    <property type="entry name" value="CBM_14"/>
    <property type="match status" value="3"/>
</dbReference>
<accession>G0PBD5</accession>
<dbReference type="OMA" id="LRHEDCN"/>
<feature type="signal peptide" evidence="8">
    <location>
        <begin position="1"/>
        <end position="18"/>
    </location>
</feature>
<protein>
    <recommendedName>
        <fullName evidence="9">Chitin-binding type-2 domain-containing protein</fullName>
    </recommendedName>
</protein>
<dbReference type="PANTHER" id="PTHR23301">
    <property type="entry name" value="CHITIN BINDING PERITROPHIN-A"/>
    <property type="match status" value="1"/>
</dbReference>
<dbReference type="InterPro" id="IPR036508">
    <property type="entry name" value="Chitin-bd_dom_sf"/>
</dbReference>
<evidence type="ECO:0000259" key="9">
    <source>
        <dbReference type="PROSITE" id="PS50940"/>
    </source>
</evidence>
<dbReference type="AlphaFoldDB" id="G0PBD5"/>
<keyword evidence="5" id="KW-1015">Disulfide bond</keyword>
<dbReference type="FunFam" id="2.170.140.10:FF:000009">
    <property type="entry name" value="Chondroitin proteoglycan 1"/>
    <property type="match status" value="2"/>
</dbReference>
<keyword evidence="1" id="KW-0217">Developmental protein</keyword>
<dbReference type="GO" id="GO:0005576">
    <property type="term" value="C:extracellular region"/>
    <property type="evidence" value="ECO:0007669"/>
    <property type="project" value="InterPro"/>
</dbReference>
<dbReference type="OrthoDB" id="5877064at2759"/>
<evidence type="ECO:0000256" key="3">
    <source>
        <dbReference type="ARBA" id="ARBA00022729"/>
    </source>
</evidence>
<dbReference type="InterPro" id="IPR051940">
    <property type="entry name" value="Chitin_bind-dev_reg"/>
</dbReference>
<keyword evidence="3 8" id="KW-0732">Signal</keyword>
<evidence type="ECO:0000313" key="10">
    <source>
        <dbReference type="EMBL" id="EGT50461.1"/>
    </source>
</evidence>
<sequence>MLLKQALLVAFLAASAYAQYSVAGMYENLPLESTTPEASGDGSGYDNGDGSGFASGADAVAIDTDCSTKEDGLHAIGGCSPQFLTCSGGIARIMDCPANLIYDHRIVACEYSKNVPECGGVPQDVTSTQSTEETTATPETTKPYASVETTAEIVSSPPETTAHPYAPVSVETTTAEVLSSPPETTAYPYPVVPEATTVPAEDAPVTRAAVERSCTGKADGFYSFGDCSDHYIACSNGYTIPMQCPAQLAFDEARVICDYTMNVPECQNGSGYDQGVTDETTAEASGELPYSNGYGYEETTTAGTTTAETTTVGEDVPSTEGYEPYASAAAYAAPYGIESTTAADVPTTTVEYIPEVIETTTTPYVEETTTTEFVPYVEETTTTVVYVPETTETTTVPYVEETTTAADVPTTTVGYVPEVTETTTTPYVEETTTTEYVEETTTTADVPTTTVGYEPEVLETTTVEETTTAADVPTTTYGYVPGVVETTTTPYVEETTTTQYVEETTTAVDVPTTTVGYVPEEVETTTVPYVEETTTTPYVEETTTAADVPTTTVGYAPEEVETTTTPYVEETTTGAKTTTVPYEETTTVADVPVTTEQTYTPSCVEGATAIEPCSQNYRNCVNGHEAIFICESGLFFSSEHGQCTTADQIAECNQAIQY</sequence>
<keyword evidence="2" id="KW-0147">Chitin-binding</keyword>
<organism evidence="11">
    <name type="scientific">Caenorhabditis brenneri</name>
    <name type="common">Nematode worm</name>
    <dbReference type="NCBI Taxonomy" id="135651"/>
    <lineage>
        <taxon>Eukaryota</taxon>
        <taxon>Metazoa</taxon>
        <taxon>Ecdysozoa</taxon>
        <taxon>Nematoda</taxon>
        <taxon>Chromadorea</taxon>
        <taxon>Rhabditida</taxon>
        <taxon>Rhabditina</taxon>
        <taxon>Rhabditomorpha</taxon>
        <taxon>Rhabditoidea</taxon>
        <taxon>Rhabditidae</taxon>
        <taxon>Peloderinae</taxon>
        <taxon>Caenorhabditis</taxon>
    </lineage>
</organism>
<feature type="domain" description="Chitin-binding type-2" evidence="9">
    <location>
        <begin position="63"/>
        <end position="120"/>
    </location>
</feature>
<evidence type="ECO:0000256" key="8">
    <source>
        <dbReference type="SAM" id="SignalP"/>
    </source>
</evidence>
<feature type="region of interest" description="Disordered" evidence="7">
    <location>
        <begin position="123"/>
        <end position="142"/>
    </location>
</feature>
<gene>
    <name evidence="10" type="ORF">CAEBREN_13049</name>
</gene>
<evidence type="ECO:0000313" key="11">
    <source>
        <dbReference type="Proteomes" id="UP000008068"/>
    </source>
</evidence>
<dbReference type="FunCoup" id="G0PBD5">
    <property type="interactions" value="1033"/>
</dbReference>
<name>G0PBD5_CAEBE</name>
<evidence type="ECO:0000256" key="2">
    <source>
        <dbReference type="ARBA" id="ARBA00022669"/>
    </source>
</evidence>
<evidence type="ECO:0000256" key="4">
    <source>
        <dbReference type="ARBA" id="ARBA00022737"/>
    </source>
</evidence>
<reference evidence="11" key="1">
    <citation type="submission" date="2011-07" db="EMBL/GenBank/DDBJ databases">
        <authorList>
            <consortium name="Caenorhabditis brenneri Sequencing and Analysis Consortium"/>
            <person name="Wilson R.K."/>
        </authorList>
    </citation>
    <scope>NUCLEOTIDE SEQUENCE [LARGE SCALE GENOMIC DNA]</scope>
    <source>
        <strain evidence="11">PB2801</strain>
    </source>
</reference>
<dbReference type="SUPFAM" id="SSF57625">
    <property type="entry name" value="Invertebrate chitin-binding proteins"/>
    <property type="match status" value="3"/>
</dbReference>
<dbReference type="Gene3D" id="2.170.140.10">
    <property type="entry name" value="Chitin binding domain"/>
    <property type="match status" value="1"/>
</dbReference>
<dbReference type="SMART" id="SM00494">
    <property type="entry name" value="ChtBD2"/>
    <property type="match status" value="3"/>
</dbReference>
<dbReference type="PANTHER" id="PTHR23301:SF0">
    <property type="entry name" value="CHITIN-BINDING TYPE-2 DOMAIN-CONTAINING PROTEIN-RELATED"/>
    <property type="match status" value="1"/>
</dbReference>
<evidence type="ECO:0000256" key="5">
    <source>
        <dbReference type="ARBA" id="ARBA00023157"/>
    </source>
</evidence>
<feature type="domain" description="Chitin-binding type-2" evidence="9">
    <location>
        <begin position="211"/>
        <end position="268"/>
    </location>
</feature>
<dbReference type="eggNOG" id="ENOG502S9IS">
    <property type="taxonomic scope" value="Eukaryota"/>
</dbReference>
<feature type="compositionally biased region" description="Low complexity" evidence="7">
    <location>
        <begin position="126"/>
        <end position="141"/>
    </location>
</feature>
<dbReference type="Gene3D" id="3.20.20.80">
    <property type="entry name" value="Glycosidases"/>
    <property type="match status" value="1"/>
</dbReference>
<evidence type="ECO:0000256" key="6">
    <source>
        <dbReference type="ARBA" id="ARBA00023180"/>
    </source>
</evidence>